<feature type="non-terminal residue" evidence="1">
    <location>
        <position position="1"/>
    </location>
</feature>
<evidence type="ECO:0000313" key="2">
    <source>
        <dbReference type="Proteomes" id="UP001328107"/>
    </source>
</evidence>
<proteinExistence type="predicted"/>
<accession>A0AAN5I6A2</accession>
<evidence type="ECO:0000313" key="1">
    <source>
        <dbReference type="EMBL" id="GMR52905.1"/>
    </source>
</evidence>
<sequence length="279" mass="32691">SMGDTCNDGPPLDGRDNEENEIREMALGLDNVQLQEDTNEYFPFLDLPDKIITKVYPYLDLASRRALRVNRRLEGIEMGVKYRYGTMNVVVEGADVIISCDEAEMKIPHSDVEREFELLGKNTSFDKVSYKSIGIENRLIVQATRFLKSKEIRFDDPKLNDDDLKSVVQNKLDVIINNSEVYHGYMWIYKKMRERQLDLKFVSIASNDTDDRYDFMLDMKKSKKRQKVERDEDTYYIIEGLLYIVVCDFEGKEIGCDDEDDPIYEYYGFISFQNIEDEE</sequence>
<organism evidence="1 2">
    <name type="scientific">Pristionchus mayeri</name>
    <dbReference type="NCBI Taxonomy" id="1317129"/>
    <lineage>
        <taxon>Eukaryota</taxon>
        <taxon>Metazoa</taxon>
        <taxon>Ecdysozoa</taxon>
        <taxon>Nematoda</taxon>
        <taxon>Chromadorea</taxon>
        <taxon>Rhabditida</taxon>
        <taxon>Rhabditina</taxon>
        <taxon>Diplogasteromorpha</taxon>
        <taxon>Diplogasteroidea</taxon>
        <taxon>Neodiplogasteridae</taxon>
        <taxon>Pristionchus</taxon>
    </lineage>
</organism>
<gene>
    <name evidence="1" type="ORF">PMAYCL1PPCAC_23100</name>
</gene>
<dbReference type="Proteomes" id="UP001328107">
    <property type="component" value="Unassembled WGS sequence"/>
</dbReference>
<evidence type="ECO:0008006" key="3">
    <source>
        <dbReference type="Google" id="ProtNLM"/>
    </source>
</evidence>
<comment type="caution">
    <text evidence="1">The sequence shown here is derived from an EMBL/GenBank/DDBJ whole genome shotgun (WGS) entry which is preliminary data.</text>
</comment>
<protein>
    <recommendedName>
        <fullName evidence="3">F-box domain-containing protein</fullName>
    </recommendedName>
</protein>
<reference evidence="2" key="1">
    <citation type="submission" date="2022-10" db="EMBL/GenBank/DDBJ databases">
        <title>Genome assembly of Pristionchus species.</title>
        <authorList>
            <person name="Yoshida K."/>
            <person name="Sommer R.J."/>
        </authorList>
    </citation>
    <scope>NUCLEOTIDE SEQUENCE [LARGE SCALE GENOMIC DNA]</scope>
    <source>
        <strain evidence="2">RS5460</strain>
    </source>
</reference>
<dbReference type="AlphaFoldDB" id="A0AAN5I6A2"/>
<name>A0AAN5I6A2_9BILA</name>
<dbReference type="EMBL" id="BTRK01000005">
    <property type="protein sequence ID" value="GMR52905.1"/>
    <property type="molecule type" value="Genomic_DNA"/>
</dbReference>
<keyword evidence="2" id="KW-1185">Reference proteome</keyword>